<name>A0A9P0Z176_CUSEU</name>
<evidence type="ECO:0000313" key="1">
    <source>
        <dbReference type="EMBL" id="CAH9082949.1"/>
    </source>
</evidence>
<organism evidence="1 2">
    <name type="scientific">Cuscuta europaea</name>
    <name type="common">European dodder</name>
    <dbReference type="NCBI Taxonomy" id="41803"/>
    <lineage>
        <taxon>Eukaryota</taxon>
        <taxon>Viridiplantae</taxon>
        <taxon>Streptophyta</taxon>
        <taxon>Embryophyta</taxon>
        <taxon>Tracheophyta</taxon>
        <taxon>Spermatophyta</taxon>
        <taxon>Magnoliopsida</taxon>
        <taxon>eudicotyledons</taxon>
        <taxon>Gunneridae</taxon>
        <taxon>Pentapetalae</taxon>
        <taxon>asterids</taxon>
        <taxon>lamiids</taxon>
        <taxon>Solanales</taxon>
        <taxon>Convolvulaceae</taxon>
        <taxon>Cuscuteae</taxon>
        <taxon>Cuscuta</taxon>
        <taxon>Cuscuta subgen. Cuscuta</taxon>
    </lineage>
</organism>
<reference evidence="1" key="1">
    <citation type="submission" date="2022-07" db="EMBL/GenBank/DDBJ databases">
        <authorList>
            <person name="Macas J."/>
            <person name="Novak P."/>
            <person name="Neumann P."/>
        </authorList>
    </citation>
    <scope>NUCLEOTIDE SEQUENCE</scope>
</reference>
<accession>A0A9P0Z176</accession>
<comment type="caution">
    <text evidence="1">The sequence shown here is derived from an EMBL/GenBank/DDBJ whole genome shotgun (WGS) entry which is preliminary data.</text>
</comment>
<dbReference type="Proteomes" id="UP001152484">
    <property type="component" value="Unassembled WGS sequence"/>
</dbReference>
<dbReference type="EMBL" id="CAMAPE010000016">
    <property type="protein sequence ID" value="CAH9082949.1"/>
    <property type="molecule type" value="Genomic_DNA"/>
</dbReference>
<protein>
    <submittedName>
        <fullName evidence="1">Uncharacterized protein</fullName>
    </submittedName>
</protein>
<evidence type="ECO:0000313" key="2">
    <source>
        <dbReference type="Proteomes" id="UP001152484"/>
    </source>
</evidence>
<gene>
    <name evidence="1" type="ORF">CEURO_LOCUS8473</name>
</gene>
<sequence>MGWVGSWRGLGADVGECWRGAALGARKRSGGGRGCWGSVLEGARAAGGEEEGWGSVHGAGGQGVTAATAVQRQFLSAGGGGQCRVRAVRRWSMGGAASVGCYWSMAASLWRFYSGSVIMAGGDDKQ</sequence>
<proteinExistence type="predicted"/>
<keyword evidence="2" id="KW-1185">Reference proteome</keyword>
<dbReference type="AlphaFoldDB" id="A0A9P0Z176"/>